<dbReference type="GO" id="GO:0046872">
    <property type="term" value="F:metal ion binding"/>
    <property type="evidence" value="ECO:0007669"/>
    <property type="project" value="UniProtKB-KW"/>
</dbReference>
<keyword evidence="8" id="KW-1185">Reference proteome</keyword>
<keyword evidence="5" id="KW-0175">Coiled coil</keyword>
<proteinExistence type="predicted"/>
<sequence length="382" mass="41299">MTTKLYDQDSHCRTFSAQVLSCTPVQGGQWHIVLDQTAFFPEGGGQPGDQGTLDTVRVLDTRERGDAIVHITDGPLTPGTSVTGELDWALRFARMQCHSGEHVLSGLAHSLYGCTNVGFHMGEDQVILDFDKELTPQQLTVLEDRANQLITENRPVTARYPTPEELAALDYRSKLDLTEQVRIVTIAGCDVCACCAPHVTCTGEIGLVKLVDAMRHRGGIRLWMVAGRLALADYQRKQTNIAAISAALSVQQPQAAQGVERLKQELQTLKETLKQTRQALLAEKAKALPQTPGNLCLFEDGLDGTGLRVLANAGMERCGGICAVFAGTDQAGYRYAMGSQTVDLRAKAKALHQALGGKGGGQPTLIQGAVTASRQEILAYFR</sequence>
<dbReference type="AlphaFoldDB" id="A0A3E2B127"/>
<dbReference type="InterPro" id="IPR009000">
    <property type="entry name" value="Transl_B-barrel_sf"/>
</dbReference>
<gene>
    <name evidence="7" type="ORF">DV520_11280</name>
</gene>
<dbReference type="RefSeq" id="WP_117142899.1">
    <property type="nucleotide sequence ID" value="NZ_CAKXKJ010000001.1"/>
</dbReference>
<dbReference type="GeneID" id="97996316"/>
<dbReference type="GO" id="GO:0004813">
    <property type="term" value="F:alanine-tRNA ligase activity"/>
    <property type="evidence" value="ECO:0007669"/>
    <property type="project" value="InterPro"/>
</dbReference>
<dbReference type="Pfam" id="PF07973">
    <property type="entry name" value="tRNA_SAD"/>
    <property type="match status" value="1"/>
</dbReference>
<evidence type="ECO:0000256" key="3">
    <source>
        <dbReference type="ARBA" id="ARBA00022723"/>
    </source>
</evidence>
<evidence type="ECO:0000256" key="5">
    <source>
        <dbReference type="SAM" id="Coils"/>
    </source>
</evidence>
<comment type="cofactor">
    <cofactor evidence="1">
        <name>Zn(2+)</name>
        <dbReference type="ChEBI" id="CHEBI:29105"/>
    </cofactor>
</comment>
<name>A0A3E2B127_9FIRM</name>
<reference evidence="7 8" key="1">
    <citation type="submission" date="2018-07" db="EMBL/GenBank/DDBJ databases">
        <title>GABA Modulating Bacteria of the Human Gut Microbiota.</title>
        <authorList>
            <person name="Strandwitz P."/>
            <person name="Kim K.H."/>
            <person name="Terekhova D."/>
            <person name="Liu J.K."/>
            <person name="Sharma A."/>
            <person name="Levering J."/>
            <person name="Mcdonald D."/>
            <person name="Dietrich D."/>
            <person name="Ramadhar T.R."/>
            <person name="Lekbua A."/>
            <person name="Mroue N."/>
            <person name="Liston C."/>
            <person name="Stewart E.J."/>
            <person name="Dubin M.J."/>
            <person name="Zengler K."/>
            <person name="Knight R."/>
            <person name="Gilbert J.A."/>
            <person name="Clardy J."/>
            <person name="Lewis K."/>
        </authorList>
    </citation>
    <scope>NUCLEOTIDE SEQUENCE [LARGE SCALE GENOMIC DNA]</scope>
    <source>
        <strain evidence="7 8">KLE1738</strain>
    </source>
</reference>
<keyword evidence="4" id="KW-0862">Zinc</keyword>
<dbReference type="EMBL" id="QQRQ01000034">
    <property type="protein sequence ID" value="RFT05705.1"/>
    <property type="molecule type" value="Genomic_DNA"/>
</dbReference>
<evidence type="ECO:0000256" key="2">
    <source>
        <dbReference type="ARBA" id="ARBA00004496"/>
    </source>
</evidence>
<dbReference type="PROSITE" id="PS50860">
    <property type="entry name" value="AA_TRNA_LIGASE_II_ALA"/>
    <property type="match status" value="1"/>
</dbReference>
<feature type="coiled-coil region" evidence="5">
    <location>
        <begin position="256"/>
        <end position="286"/>
    </location>
</feature>
<dbReference type="InterPro" id="IPR012947">
    <property type="entry name" value="tRNA_SAD"/>
</dbReference>
<evidence type="ECO:0000256" key="4">
    <source>
        <dbReference type="ARBA" id="ARBA00022833"/>
    </source>
</evidence>
<dbReference type="PANTHER" id="PTHR43462:SF1">
    <property type="entry name" value="ALANYL-TRNA EDITING PROTEIN AARSD1"/>
    <property type="match status" value="1"/>
</dbReference>
<evidence type="ECO:0000259" key="6">
    <source>
        <dbReference type="PROSITE" id="PS50860"/>
    </source>
</evidence>
<dbReference type="SUPFAM" id="SSF50447">
    <property type="entry name" value="Translation proteins"/>
    <property type="match status" value="1"/>
</dbReference>
<evidence type="ECO:0000256" key="1">
    <source>
        <dbReference type="ARBA" id="ARBA00001947"/>
    </source>
</evidence>
<dbReference type="OrthoDB" id="9812949at2"/>
<dbReference type="InterPro" id="IPR051335">
    <property type="entry name" value="Alanyl-tRNA_Editing_Enzymes"/>
</dbReference>
<comment type="caution">
    <text evidence="7">The sequence shown here is derived from an EMBL/GenBank/DDBJ whole genome shotgun (WGS) entry which is preliminary data.</text>
</comment>
<dbReference type="SUPFAM" id="SSF55186">
    <property type="entry name" value="ThrRS/AlaRS common domain"/>
    <property type="match status" value="1"/>
</dbReference>
<dbReference type="SMART" id="SM00863">
    <property type="entry name" value="tRNA_SAD"/>
    <property type="match status" value="1"/>
</dbReference>
<comment type="subcellular location">
    <subcellularLocation>
        <location evidence="2">Cytoplasm</location>
    </subcellularLocation>
</comment>
<dbReference type="GO" id="GO:0003676">
    <property type="term" value="F:nucleic acid binding"/>
    <property type="evidence" value="ECO:0007669"/>
    <property type="project" value="InterPro"/>
</dbReference>
<feature type="domain" description="Alanyl-transfer RNA synthetases family profile" evidence="6">
    <location>
        <begin position="1"/>
        <end position="221"/>
    </location>
</feature>
<dbReference type="PANTHER" id="PTHR43462">
    <property type="entry name" value="ALANYL-TRNA EDITING PROTEIN"/>
    <property type="match status" value="1"/>
</dbReference>
<evidence type="ECO:0000313" key="7">
    <source>
        <dbReference type="EMBL" id="RFT05705.1"/>
    </source>
</evidence>
<organism evidence="7 8">
    <name type="scientific">Evtepia gabavorous</name>
    <dbReference type="NCBI Taxonomy" id="2211183"/>
    <lineage>
        <taxon>Bacteria</taxon>
        <taxon>Bacillati</taxon>
        <taxon>Bacillota</taxon>
        <taxon>Clostridia</taxon>
        <taxon>Eubacteriales</taxon>
        <taxon>Evtepia</taxon>
    </lineage>
</organism>
<dbReference type="Pfam" id="PF01411">
    <property type="entry name" value="tRNA-synt_2c"/>
    <property type="match status" value="1"/>
</dbReference>
<dbReference type="GO" id="GO:0005524">
    <property type="term" value="F:ATP binding"/>
    <property type="evidence" value="ECO:0007669"/>
    <property type="project" value="InterPro"/>
</dbReference>
<dbReference type="InterPro" id="IPR018164">
    <property type="entry name" value="Ala-tRNA-synth_IIc_N"/>
</dbReference>
<keyword evidence="3" id="KW-0479">Metal-binding</keyword>
<evidence type="ECO:0000313" key="8">
    <source>
        <dbReference type="Proteomes" id="UP000260649"/>
    </source>
</evidence>
<dbReference type="Proteomes" id="UP000260649">
    <property type="component" value="Unassembled WGS sequence"/>
</dbReference>
<dbReference type="GO" id="GO:0002161">
    <property type="term" value="F:aminoacyl-tRNA deacylase activity"/>
    <property type="evidence" value="ECO:0007669"/>
    <property type="project" value="UniProtKB-ARBA"/>
</dbReference>
<accession>A0A3E2B127</accession>
<dbReference type="GO" id="GO:0006419">
    <property type="term" value="P:alanyl-tRNA aminoacylation"/>
    <property type="evidence" value="ECO:0007669"/>
    <property type="project" value="InterPro"/>
</dbReference>
<protein>
    <recommendedName>
        <fullName evidence="6">Alanyl-transfer RNA synthetases family profile domain-containing protein</fullName>
    </recommendedName>
</protein>
<dbReference type="InterPro" id="IPR018163">
    <property type="entry name" value="Thr/Ala-tRNA-synth_IIc_edit"/>
</dbReference>
<dbReference type="GO" id="GO:0005737">
    <property type="term" value="C:cytoplasm"/>
    <property type="evidence" value="ECO:0007669"/>
    <property type="project" value="UniProtKB-SubCell"/>
</dbReference>
<dbReference type="Gene3D" id="3.30.980.10">
    <property type="entry name" value="Threonyl-trna Synthetase, Chain A, domain 2"/>
    <property type="match status" value="1"/>
</dbReference>
<dbReference type="InterPro" id="IPR018165">
    <property type="entry name" value="Ala-tRNA-synth_IIc_core"/>
</dbReference>
<dbReference type="Gene3D" id="2.40.30.130">
    <property type="match status" value="1"/>
</dbReference>